<name>A0A2A9DWP0_9MICO</name>
<dbReference type="InterPro" id="IPR009057">
    <property type="entry name" value="Homeodomain-like_sf"/>
</dbReference>
<keyword evidence="3" id="KW-0804">Transcription</keyword>
<dbReference type="SMART" id="SM00342">
    <property type="entry name" value="HTH_ARAC"/>
    <property type="match status" value="1"/>
</dbReference>
<dbReference type="InterPro" id="IPR018060">
    <property type="entry name" value="HTH_AraC"/>
</dbReference>
<dbReference type="GO" id="GO:0043565">
    <property type="term" value="F:sequence-specific DNA binding"/>
    <property type="evidence" value="ECO:0007669"/>
    <property type="project" value="InterPro"/>
</dbReference>
<evidence type="ECO:0000256" key="2">
    <source>
        <dbReference type="ARBA" id="ARBA00023125"/>
    </source>
</evidence>
<dbReference type="InterPro" id="IPR018062">
    <property type="entry name" value="HTH_AraC-typ_CS"/>
</dbReference>
<reference evidence="5 6" key="1">
    <citation type="submission" date="2017-10" db="EMBL/GenBank/DDBJ databases">
        <title>Sequencing the genomes of 1000 actinobacteria strains.</title>
        <authorList>
            <person name="Klenk H.-P."/>
        </authorList>
    </citation>
    <scope>NUCLEOTIDE SEQUENCE [LARGE SCALE GENOMIC DNA]</scope>
    <source>
        <strain evidence="5 6">DSM 21798</strain>
    </source>
</reference>
<dbReference type="SUPFAM" id="SSF46689">
    <property type="entry name" value="Homeodomain-like"/>
    <property type="match status" value="1"/>
</dbReference>
<dbReference type="AlphaFoldDB" id="A0A2A9DWP0"/>
<dbReference type="Proteomes" id="UP000221369">
    <property type="component" value="Unassembled WGS sequence"/>
</dbReference>
<dbReference type="Pfam" id="PF20240">
    <property type="entry name" value="DUF6597"/>
    <property type="match status" value="1"/>
</dbReference>
<dbReference type="GO" id="GO:0003700">
    <property type="term" value="F:DNA-binding transcription factor activity"/>
    <property type="evidence" value="ECO:0007669"/>
    <property type="project" value="InterPro"/>
</dbReference>
<proteinExistence type="predicted"/>
<dbReference type="PROSITE" id="PS01124">
    <property type="entry name" value="HTH_ARAC_FAMILY_2"/>
    <property type="match status" value="1"/>
</dbReference>
<evidence type="ECO:0000256" key="1">
    <source>
        <dbReference type="ARBA" id="ARBA00023015"/>
    </source>
</evidence>
<feature type="domain" description="HTH araC/xylS-type" evidence="4">
    <location>
        <begin position="130"/>
        <end position="228"/>
    </location>
</feature>
<keyword evidence="2" id="KW-0238">DNA-binding</keyword>
<evidence type="ECO:0000256" key="3">
    <source>
        <dbReference type="ARBA" id="ARBA00023163"/>
    </source>
</evidence>
<gene>
    <name evidence="5" type="ORF">ATJ78_1341</name>
</gene>
<evidence type="ECO:0000259" key="4">
    <source>
        <dbReference type="PROSITE" id="PS01124"/>
    </source>
</evidence>
<dbReference type="InterPro" id="IPR046532">
    <property type="entry name" value="DUF6597"/>
</dbReference>
<dbReference type="Gene3D" id="1.10.10.60">
    <property type="entry name" value="Homeodomain-like"/>
    <property type="match status" value="1"/>
</dbReference>
<dbReference type="PROSITE" id="PS00041">
    <property type="entry name" value="HTH_ARAC_FAMILY_1"/>
    <property type="match status" value="1"/>
</dbReference>
<comment type="caution">
    <text evidence="5">The sequence shown here is derived from an EMBL/GenBank/DDBJ whole genome shotgun (WGS) entry which is preliminary data.</text>
</comment>
<organism evidence="5 6">
    <name type="scientific">Paramicrobacterium agarici</name>
    <dbReference type="NCBI Taxonomy" id="630514"/>
    <lineage>
        <taxon>Bacteria</taxon>
        <taxon>Bacillati</taxon>
        <taxon>Actinomycetota</taxon>
        <taxon>Actinomycetes</taxon>
        <taxon>Micrococcales</taxon>
        <taxon>Microbacteriaceae</taxon>
        <taxon>Paramicrobacterium</taxon>
    </lineage>
</organism>
<dbReference type="InterPro" id="IPR050204">
    <property type="entry name" value="AraC_XylS_family_regulators"/>
</dbReference>
<protein>
    <submittedName>
        <fullName evidence="5">AraC family transcriptional regulator</fullName>
    </submittedName>
</protein>
<evidence type="ECO:0000313" key="5">
    <source>
        <dbReference type="EMBL" id="PFG30412.1"/>
    </source>
</evidence>
<evidence type="ECO:0000313" key="6">
    <source>
        <dbReference type="Proteomes" id="UP000221369"/>
    </source>
</evidence>
<dbReference type="Pfam" id="PF12833">
    <property type="entry name" value="HTH_18"/>
    <property type="match status" value="1"/>
</dbReference>
<dbReference type="PANTHER" id="PTHR46796">
    <property type="entry name" value="HTH-TYPE TRANSCRIPTIONAL ACTIVATOR RHAS-RELATED"/>
    <property type="match status" value="1"/>
</dbReference>
<keyword evidence="1" id="KW-0805">Transcription regulation</keyword>
<accession>A0A2A9DWP0</accession>
<keyword evidence="6" id="KW-1185">Reference proteome</keyword>
<dbReference type="EMBL" id="PDJE01000001">
    <property type="protein sequence ID" value="PFG30412.1"/>
    <property type="molecule type" value="Genomic_DNA"/>
</dbReference>
<sequence length="234" mass="25661">MRHVWLVTWSLPPGVARAQRVLSYPTVNIVFEPHTVALYGPDSRVDTRVLTGSGWAVGVLFRPAACVLLTHTEPRDLAHAAPLGEPVESAPWSSVSACLGESERGRLVGTLRSWLAPRADEIDDGGMLLNRVCAMAEGDEDIVRVDELAASVGVSVRTLERLSRARLGVSPKWLIECRRMQNAATRLYAGEAQDLSALAAELGFVDYAHFSRRYSTVLAETPDQTRRAGEESRR</sequence>